<protein>
    <submittedName>
        <fullName evidence="3">Pilus assembly protein</fullName>
    </submittedName>
</protein>
<evidence type="ECO:0000259" key="2">
    <source>
        <dbReference type="Pfam" id="PF07811"/>
    </source>
</evidence>
<dbReference type="AlphaFoldDB" id="A0A547PEL6"/>
<evidence type="ECO:0000313" key="4">
    <source>
        <dbReference type="Proteomes" id="UP000316343"/>
    </source>
</evidence>
<keyword evidence="1" id="KW-1133">Transmembrane helix</keyword>
<evidence type="ECO:0000313" key="3">
    <source>
        <dbReference type="EMBL" id="TRD12585.1"/>
    </source>
</evidence>
<accession>A0A547PEL6</accession>
<gene>
    <name evidence="3" type="ORF">FGU71_12405</name>
</gene>
<keyword evidence="4" id="KW-1185">Reference proteome</keyword>
<organism evidence="3 4">
    <name type="scientific">Erythrobacter insulae</name>
    <dbReference type="NCBI Taxonomy" id="2584124"/>
    <lineage>
        <taxon>Bacteria</taxon>
        <taxon>Pseudomonadati</taxon>
        <taxon>Pseudomonadota</taxon>
        <taxon>Alphaproteobacteria</taxon>
        <taxon>Sphingomonadales</taxon>
        <taxon>Erythrobacteraceae</taxon>
        <taxon>Erythrobacter/Porphyrobacter group</taxon>
        <taxon>Erythrobacter</taxon>
    </lineage>
</organism>
<dbReference type="InterPro" id="IPR012495">
    <property type="entry name" value="TadE-like_dom"/>
</dbReference>
<proteinExistence type="predicted"/>
<dbReference type="Pfam" id="PF07811">
    <property type="entry name" value="TadE"/>
    <property type="match status" value="1"/>
</dbReference>
<name>A0A547PEL6_9SPHN</name>
<evidence type="ECO:0000256" key="1">
    <source>
        <dbReference type="SAM" id="Phobius"/>
    </source>
</evidence>
<feature type="domain" description="TadE-like" evidence="2">
    <location>
        <begin position="22"/>
        <end position="64"/>
    </location>
</feature>
<dbReference type="OrthoDB" id="7427721at2"/>
<reference evidence="3 4" key="1">
    <citation type="submission" date="2019-06" db="EMBL/GenBank/DDBJ databases">
        <title>Erythrobacter insulae sp. nov., isolated from a tidal flat.</title>
        <authorList>
            <person name="Yoon J.-H."/>
        </authorList>
    </citation>
    <scope>NUCLEOTIDE SEQUENCE [LARGE SCALE GENOMIC DNA]</scope>
    <source>
        <strain evidence="3 4">JBTF-M21</strain>
    </source>
</reference>
<feature type="transmembrane region" description="Helical" evidence="1">
    <location>
        <begin position="28"/>
        <end position="49"/>
    </location>
</feature>
<dbReference type="EMBL" id="VHJK01000001">
    <property type="protein sequence ID" value="TRD12585.1"/>
    <property type="molecule type" value="Genomic_DNA"/>
</dbReference>
<sequence length="150" mass="16644">MIKTIRKIRRPSLRAIAKDTKGGAVVEFALLAPMFFVMLLGVLQVGVYLQNYNAVQSLASDGARYVMVEYQKENTLSDEQIRTVLLGEAVNAPYLLDSDRLRITVDRSGTSRVNGAIEIDLTLSYVTSDFLPIDMPGATITYSRPVWVVT</sequence>
<comment type="caution">
    <text evidence="3">The sequence shown here is derived from an EMBL/GenBank/DDBJ whole genome shotgun (WGS) entry which is preliminary data.</text>
</comment>
<keyword evidence="1" id="KW-0472">Membrane</keyword>
<dbReference type="Proteomes" id="UP000316343">
    <property type="component" value="Unassembled WGS sequence"/>
</dbReference>
<keyword evidence="1" id="KW-0812">Transmembrane</keyword>
<dbReference type="RefSeq" id="WP_142788857.1">
    <property type="nucleotide sequence ID" value="NZ_VHJK01000001.1"/>
</dbReference>